<dbReference type="STRING" id="936435.F8QC77"/>
<sequence length="725" mass="81415">MEAAWREKNDGLATFMADKITGYLRACFLTDHKREMLASKLLEIGKSFLRNSYQSSTGVRDIAVKALDAVRWMQKAFSVVEPMDSSATAGIAELKVSDVNARGYFLSSSQDSENLNRAEAALEEVISSIDGSVDHASSEFQQLRWMRLAIVKRRKAGETAVLQALQSIIDNMSFSETNLTEFIWLSSPKLSGKYHSSVLVTTAIQHCVHRALEHPDGSGVQFIDRLLLSLIFHCSKDEDHKRAMADLIWQYGDRHYHAGRWSVAADWFLCGTHSIFKSLGSVSSSKCLRKTALCYLQCKEYARAATIIRRCHSNEATTHYVKLLISVHQAIKCVHEMVAAPGFDRKMLLLATQLSRDSDMKALLLSVLNALLSTLKYRENVDTVTEAMTLIRCIIRLILQLLGQPGANKRLLVQTLLEHFTNAKTWVASASAENSALVIKDISWLWRTAYNCAIQGCSDWQEDEEQIPEMFDVSRQLLGLFTANSLVEVDANTHMYTINASFAAIAGRVIFTRQRAAESLIQPEHLRALATEIKSCKQRIINIMGKIQLPADDSTRAQSFLHVLGVFEVEILCGLQDWISVSHIIEEAAQHDAPVLETFEAIADILWGDKSCPVNVLFTALEAILHACLDHRCLSVEKFSRWLRSICTVLLSRNTASDRTKAIGYMEQAVAVLDEHGDLHDDSGDLYPMDERQWLLSTSYNTGIECLQFDIYNIRMTSVLMDCFL</sequence>
<dbReference type="GO" id="GO:0051321">
    <property type="term" value="P:meiotic cell cycle"/>
    <property type="evidence" value="ECO:0007669"/>
    <property type="project" value="UniProtKB-KW"/>
</dbReference>
<proteinExistence type="predicted"/>
<dbReference type="GO" id="GO:0090173">
    <property type="term" value="P:regulation of synaptonemal complex assembly"/>
    <property type="evidence" value="ECO:0007669"/>
    <property type="project" value="InterPro"/>
</dbReference>
<dbReference type="InterPro" id="IPR039057">
    <property type="entry name" value="Spo22/ZIP4"/>
</dbReference>
<dbReference type="PANTHER" id="PTHR40375:SF2">
    <property type="entry name" value="SPORULATION-SPECIFIC PROTEIN 22"/>
    <property type="match status" value="1"/>
</dbReference>
<reference evidence="3" key="1">
    <citation type="journal article" date="2011" name="Science">
        <title>The plant cell wall-decomposing machinery underlies the functional diversity of forest fungi.</title>
        <authorList>
            <person name="Eastwood D.C."/>
            <person name="Floudas D."/>
            <person name="Binder M."/>
            <person name="Majcherczyk A."/>
            <person name="Schneider P."/>
            <person name="Aerts A."/>
            <person name="Asiegbu F.O."/>
            <person name="Baker S.E."/>
            <person name="Barry K."/>
            <person name="Bendiksby M."/>
            <person name="Blumentritt M."/>
            <person name="Coutinho P.M."/>
            <person name="Cullen D."/>
            <person name="de Vries R.P."/>
            <person name="Gathman A."/>
            <person name="Goodell B."/>
            <person name="Henrissat B."/>
            <person name="Ihrmark K."/>
            <person name="Kauserud H."/>
            <person name="Kohler A."/>
            <person name="LaButti K."/>
            <person name="Lapidus A."/>
            <person name="Lavin J.L."/>
            <person name="Lee Y.-H."/>
            <person name="Lindquist E."/>
            <person name="Lilly W."/>
            <person name="Lucas S."/>
            <person name="Morin E."/>
            <person name="Murat C."/>
            <person name="Oguiza J.A."/>
            <person name="Park J."/>
            <person name="Pisabarro A.G."/>
            <person name="Riley R."/>
            <person name="Rosling A."/>
            <person name="Salamov A."/>
            <person name="Schmidt O."/>
            <person name="Schmutz J."/>
            <person name="Skrede I."/>
            <person name="Stenlid J."/>
            <person name="Wiebenga A."/>
            <person name="Xie X."/>
            <person name="Kuees U."/>
            <person name="Hibbett D.S."/>
            <person name="Hoffmeister D."/>
            <person name="Hoegberg N."/>
            <person name="Martin F."/>
            <person name="Grigoriev I.V."/>
            <person name="Watkinson S.C."/>
        </authorList>
    </citation>
    <scope>NUCLEOTIDE SEQUENCE [LARGE SCALE GENOMIC DNA]</scope>
    <source>
        <strain evidence="3">strain S7.3</strain>
    </source>
</reference>
<keyword evidence="1" id="KW-0469">Meiosis</keyword>
<evidence type="ECO:0000256" key="1">
    <source>
        <dbReference type="ARBA" id="ARBA00023254"/>
    </source>
</evidence>
<organism evidence="3">
    <name type="scientific">Serpula lacrymans var. lacrymans (strain S7.3)</name>
    <name type="common">Dry rot fungus</name>
    <dbReference type="NCBI Taxonomy" id="936435"/>
    <lineage>
        <taxon>Eukaryota</taxon>
        <taxon>Fungi</taxon>
        <taxon>Dikarya</taxon>
        <taxon>Basidiomycota</taxon>
        <taxon>Agaricomycotina</taxon>
        <taxon>Agaricomycetes</taxon>
        <taxon>Agaricomycetidae</taxon>
        <taxon>Boletales</taxon>
        <taxon>Coniophorineae</taxon>
        <taxon>Serpulaceae</taxon>
        <taxon>Serpula</taxon>
    </lineage>
</organism>
<dbReference type="EMBL" id="GL945489">
    <property type="protein sequence ID" value="EGN94196.1"/>
    <property type="molecule type" value="Genomic_DNA"/>
</dbReference>
<dbReference type="eggNOG" id="KOG4814">
    <property type="taxonomic scope" value="Eukaryota"/>
</dbReference>
<dbReference type="InterPro" id="IPR013940">
    <property type="entry name" value="Spo22/ZIP4/TEX11"/>
</dbReference>
<evidence type="ECO:0000313" key="2">
    <source>
        <dbReference type="EMBL" id="EGN94196.1"/>
    </source>
</evidence>
<dbReference type="OrthoDB" id="65716at2759"/>
<dbReference type="OMA" id="KLSRWIR"/>
<dbReference type="HOGENOM" id="CLU_006898_0_0_1"/>
<name>F8QC77_SERL3</name>
<keyword evidence="3" id="KW-1185">Reference proteome</keyword>
<accession>F8QC77</accession>
<evidence type="ECO:0008006" key="4">
    <source>
        <dbReference type="Google" id="ProtNLM"/>
    </source>
</evidence>
<dbReference type="Pfam" id="PF08631">
    <property type="entry name" value="SPO22"/>
    <property type="match status" value="1"/>
</dbReference>
<dbReference type="Proteomes" id="UP000008063">
    <property type="component" value="Unassembled WGS sequence"/>
</dbReference>
<dbReference type="PANTHER" id="PTHR40375">
    <property type="entry name" value="SPORULATION-SPECIFIC PROTEIN 22"/>
    <property type="match status" value="1"/>
</dbReference>
<evidence type="ECO:0000313" key="3">
    <source>
        <dbReference type="Proteomes" id="UP000008063"/>
    </source>
</evidence>
<protein>
    <recommendedName>
        <fullName evidence="4">Protein ZIP4 homolog</fullName>
    </recommendedName>
</protein>
<dbReference type="InParanoid" id="F8QC77"/>
<gene>
    <name evidence="2" type="ORF">SERLA73DRAFT_115156</name>
</gene>
<dbReference type="AlphaFoldDB" id="F8QC77"/>